<reference evidence="1" key="1">
    <citation type="submission" date="2018-02" db="EMBL/GenBank/DDBJ databases">
        <title>Rhizophora mucronata_Transcriptome.</title>
        <authorList>
            <person name="Meera S.P."/>
            <person name="Sreeshan A."/>
            <person name="Augustine A."/>
        </authorList>
    </citation>
    <scope>NUCLEOTIDE SEQUENCE</scope>
    <source>
        <tissue evidence="1">Leaf</tissue>
    </source>
</reference>
<dbReference type="EMBL" id="GGEC01022991">
    <property type="protein sequence ID" value="MBX03475.1"/>
    <property type="molecule type" value="Transcribed_RNA"/>
</dbReference>
<evidence type="ECO:0000313" key="1">
    <source>
        <dbReference type="EMBL" id="MBX03475.1"/>
    </source>
</evidence>
<organism evidence="1">
    <name type="scientific">Rhizophora mucronata</name>
    <name type="common">Asiatic mangrove</name>
    <dbReference type="NCBI Taxonomy" id="61149"/>
    <lineage>
        <taxon>Eukaryota</taxon>
        <taxon>Viridiplantae</taxon>
        <taxon>Streptophyta</taxon>
        <taxon>Embryophyta</taxon>
        <taxon>Tracheophyta</taxon>
        <taxon>Spermatophyta</taxon>
        <taxon>Magnoliopsida</taxon>
        <taxon>eudicotyledons</taxon>
        <taxon>Gunneridae</taxon>
        <taxon>Pentapetalae</taxon>
        <taxon>rosids</taxon>
        <taxon>fabids</taxon>
        <taxon>Malpighiales</taxon>
        <taxon>Rhizophoraceae</taxon>
        <taxon>Rhizophora</taxon>
    </lineage>
</organism>
<proteinExistence type="predicted"/>
<dbReference type="AlphaFoldDB" id="A0A2P2KCL0"/>
<sequence>MGVSAIQRLSAPHWTSSYRLSLSLLLSRSSFLFLSLLLNPVLPQSFISNTHFVLHFEKLRRLSSIDPY</sequence>
<protein>
    <submittedName>
        <fullName evidence="1">14-3-3 family protein</fullName>
    </submittedName>
</protein>
<accession>A0A2P2KCL0</accession>
<name>A0A2P2KCL0_RHIMU</name>